<feature type="compositionally biased region" description="Basic and acidic residues" evidence="1">
    <location>
        <begin position="98"/>
        <end position="121"/>
    </location>
</feature>
<accession>A0A7S4GIE8</accession>
<name>A0A7S4GIE8_9EUGL</name>
<organism evidence="3">
    <name type="scientific">Eutreptiella gymnastica</name>
    <dbReference type="NCBI Taxonomy" id="73025"/>
    <lineage>
        <taxon>Eukaryota</taxon>
        <taxon>Discoba</taxon>
        <taxon>Euglenozoa</taxon>
        <taxon>Euglenida</taxon>
        <taxon>Spirocuta</taxon>
        <taxon>Euglenophyceae</taxon>
        <taxon>Eutreptiales</taxon>
        <taxon>Eutreptiaceae</taxon>
        <taxon>Eutreptiella</taxon>
    </lineage>
</organism>
<sequence>MDPMEWAEEDVLGPLDFDPRLMDHQWKWAFHFCAVMFRRFFAGLDLLEADAPNSVLAAKCLWVVFALAVPVYLFDGLFNGGAWLAKLKDLLSPPPKAPEAKGKKAKEDDKKKKAKEMKKQR</sequence>
<keyword evidence="2" id="KW-0812">Transmembrane</keyword>
<reference evidence="3" key="1">
    <citation type="submission" date="2021-01" db="EMBL/GenBank/DDBJ databases">
        <authorList>
            <person name="Corre E."/>
            <person name="Pelletier E."/>
            <person name="Niang G."/>
            <person name="Scheremetjew M."/>
            <person name="Finn R."/>
            <person name="Kale V."/>
            <person name="Holt S."/>
            <person name="Cochrane G."/>
            <person name="Meng A."/>
            <person name="Brown T."/>
            <person name="Cohen L."/>
        </authorList>
    </citation>
    <scope>NUCLEOTIDE SEQUENCE</scope>
    <source>
        <strain evidence="3">CCMP1594</strain>
    </source>
</reference>
<dbReference type="AlphaFoldDB" id="A0A7S4GIE8"/>
<evidence type="ECO:0000313" key="3">
    <source>
        <dbReference type="EMBL" id="CAE0837977.1"/>
    </source>
</evidence>
<proteinExistence type="predicted"/>
<dbReference type="EMBL" id="HBJA01143196">
    <property type="protein sequence ID" value="CAE0837977.1"/>
    <property type="molecule type" value="Transcribed_RNA"/>
</dbReference>
<evidence type="ECO:0000256" key="1">
    <source>
        <dbReference type="SAM" id="MobiDB-lite"/>
    </source>
</evidence>
<keyword evidence="2" id="KW-1133">Transmembrane helix</keyword>
<keyword evidence="2" id="KW-0472">Membrane</keyword>
<protein>
    <submittedName>
        <fullName evidence="3">Uncharacterized protein</fullName>
    </submittedName>
</protein>
<feature type="transmembrane region" description="Helical" evidence="2">
    <location>
        <begin position="54"/>
        <end position="74"/>
    </location>
</feature>
<gene>
    <name evidence="3" type="ORF">EGYM00163_LOCUS49349</name>
</gene>
<feature type="region of interest" description="Disordered" evidence="1">
    <location>
        <begin position="92"/>
        <end position="121"/>
    </location>
</feature>
<evidence type="ECO:0000256" key="2">
    <source>
        <dbReference type="SAM" id="Phobius"/>
    </source>
</evidence>